<dbReference type="PROSITE" id="PS51257">
    <property type="entry name" value="PROKAR_LIPOPROTEIN"/>
    <property type="match status" value="1"/>
</dbReference>
<keyword evidence="4" id="KW-0732">Signal</keyword>
<feature type="chain" id="PRO_5012692579" evidence="4">
    <location>
        <begin position="21"/>
        <end position="295"/>
    </location>
</feature>
<dbReference type="Gene3D" id="1.10.287.470">
    <property type="entry name" value="Helix hairpin bin"/>
    <property type="match status" value="1"/>
</dbReference>
<keyword evidence="7" id="KW-1185">Reference proteome</keyword>
<proteinExistence type="predicted"/>
<dbReference type="RefSeq" id="WP_089411572.1">
    <property type="nucleotide sequence ID" value="NZ_FZQA01000002.1"/>
</dbReference>
<comment type="subcellular location">
    <subcellularLocation>
        <location evidence="1">Cell envelope</location>
    </subcellularLocation>
</comment>
<dbReference type="Gene3D" id="2.40.30.170">
    <property type="match status" value="1"/>
</dbReference>
<feature type="domain" description="Multidrug resistance protein MdtA-like barrel-sandwich hybrid" evidence="5">
    <location>
        <begin position="37"/>
        <end position="200"/>
    </location>
</feature>
<protein>
    <submittedName>
        <fullName evidence="6">HlyD family secretion protein</fullName>
    </submittedName>
</protein>
<evidence type="ECO:0000313" key="7">
    <source>
        <dbReference type="Proteomes" id="UP000198346"/>
    </source>
</evidence>
<dbReference type="EMBL" id="FZQA01000002">
    <property type="protein sequence ID" value="SNT72038.1"/>
    <property type="molecule type" value="Genomic_DNA"/>
</dbReference>
<keyword evidence="2 3" id="KW-0175">Coiled coil</keyword>
<gene>
    <name evidence="6" type="ORF">SAMN06297382_1064</name>
</gene>
<name>A0A239PPI3_9PROT</name>
<evidence type="ECO:0000256" key="4">
    <source>
        <dbReference type="SAM" id="SignalP"/>
    </source>
</evidence>
<evidence type="ECO:0000256" key="3">
    <source>
        <dbReference type="SAM" id="Coils"/>
    </source>
</evidence>
<feature type="coiled-coil region" evidence="3">
    <location>
        <begin position="97"/>
        <end position="169"/>
    </location>
</feature>
<dbReference type="InterPro" id="IPR058625">
    <property type="entry name" value="MdtA-like_BSH"/>
</dbReference>
<dbReference type="Pfam" id="PF25917">
    <property type="entry name" value="BSH_RND"/>
    <property type="match status" value="1"/>
</dbReference>
<dbReference type="OrthoDB" id="9810980at2"/>
<feature type="signal peptide" evidence="4">
    <location>
        <begin position="1"/>
        <end position="20"/>
    </location>
</feature>
<dbReference type="InterPro" id="IPR050465">
    <property type="entry name" value="UPF0194_transport"/>
</dbReference>
<evidence type="ECO:0000256" key="2">
    <source>
        <dbReference type="ARBA" id="ARBA00023054"/>
    </source>
</evidence>
<accession>A0A239PPI3</accession>
<dbReference type="Proteomes" id="UP000198346">
    <property type="component" value="Unassembled WGS sequence"/>
</dbReference>
<dbReference type="SUPFAM" id="SSF111369">
    <property type="entry name" value="HlyD-like secretion proteins"/>
    <property type="match status" value="1"/>
</dbReference>
<dbReference type="Gene3D" id="2.40.50.100">
    <property type="match status" value="1"/>
</dbReference>
<evidence type="ECO:0000259" key="5">
    <source>
        <dbReference type="Pfam" id="PF25917"/>
    </source>
</evidence>
<evidence type="ECO:0000313" key="6">
    <source>
        <dbReference type="EMBL" id="SNT72038.1"/>
    </source>
</evidence>
<dbReference type="PANTHER" id="PTHR32347">
    <property type="entry name" value="EFFLUX SYSTEM COMPONENT YKNX-RELATED"/>
    <property type="match status" value="1"/>
</dbReference>
<sequence length="295" mass="31744">MTVRLAYALAAALAASCAQEQPRALSGYVEADYLYMAPQEAGVVSELAVTEGDGVASGDLLFRLDPARMAYAAARAAAAAAAAETRAAESGVLDQAVAEAQAEFARARDAYARAKALHEDGFVSEARLDDERARYEAATARLERALAEREAARREWRSAESEADLARRRLADLAVHAPAAGRIERVYRRVGEVVAAGDPVVALLPPENVKIRFFAPEPMLASFAPGDEVAFSCDGCVAERRARIIFIATQPQFTPPVIYSLKEREKLMFLIEARPLEPQGLRPGLPVDVKAPGHG</sequence>
<evidence type="ECO:0000256" key="1">
    <source>
        <dbReference type="ARBA" id="ARBA00004196"/>
    </source>
</evidence>
<organism evidence="6 7">
    <name type="scientific">Amphiplicatus metriothermophilus</name>
    <dbReference type="NCBI Taxonomy" id="1519374"/>
    <lineage>
        <taxon>Bacteria</taxon>
        <taxon>Pseudomonadati</taxon>
        <taxon>Pseudomonadota</taxon>
        <taxon>Alphaproteobacteria</taxon>
        <taxon>Parvularculales</taxon>
        <taxon>Parvularculaceae</taxon>
        <taxon>Amphiplicatus</taxon>
    </lineage>
</organism>
<dbReference type="PANTHER" id="PTHR32347:SF23">
    <property type="entry name" value="BLL5650 PROTEIN"/>
    <property type="match status" value="1"/>
</dbReference>
<dbReference type="AlphaFoldDB" id="A0A239PPI3"/>
<dbReference type="GO" id="GO:0030313">
    <property type="term" value="C:cell envelope"/>
    <property type="evidence" value="ECO:0007669"/>
    <property type="project" value="UniProtKB-SubCell"/>
</dbReference>
<reference evidence="6 7" key="1">
    <citation type="submission" date="2017-07" db="EMBL/GenBank/DDBJ databases">
        <authorList>
            <person name="Sun Z.S."/>
            <person name="Albrecht U."/>
            <person name="Echele G."/>
            <person name="Lee C.C."/>
        </authorList>
    </citation>
    <scope>NUCLEOTIDE SEQUENCE [LARGE SCALE GENOMIC DNA]</scope>
    <source>
        <strain evidence="6 7">CGMCC 1.12710</strain>
    </source>
</reference>